<dbReference type="EMBL" id="FXSZ01000002">
    <property type="protein sequence ID" value="SMO48352.1"/>
    <property type="molecule type" value="Genomic_DNA"/>
</dbReference>
<dbReference type="SMART" id="SM00760">
    <property type="entry name" value="Bac_DnaA_C"/>
    <property type="match status" value="1"/>
</dbReference>
<dbReference type="Proteomes" id="UP000315971">
    <property type="component" value="Unassembled WGS sequence"/>
</dbReference>
<dbReference type="AlphaFoldDB" id="A0A521BMM4"/>
<dbReference type="Pfam" id="PF08299">
    <property type="entry name" value="Bac_DnaA_C"/>
    <property type="match status" value="1"/>
</dbReference>
<dbReference type="GO" id="GO:0005524">
    <property type="term" value="F:ATP binding"/>
    <property type="evidence" value="ECO:0007669"/>
    <property type="project" value="InterPro"/>
</dbReference>
<name>A0A521BMM4_9SPHI</name>
<gene>
    <name evidence="2" type="ORF">SAMN06265350_102345</name>
</gene>
<evidence type="ECO:0000313" key="2">
    <source>
        <dbReference type="EMBL" id="SMO48352.1"/>
    </source>
</evidence>
<keyword evidence="3" id="KW-1185">Reference proteome</keyword>
<proteinExistence type="predicted"/>
<evidence type="ECO:0000313" key="3">
    <source>
        <dbReference type="Proteomes" id="UP000315971"/>
    </source>
</evidence>
<dbReference type="InterPro" id="IPR013159">
    <property type="entry name" value="DnaA_C"/>
</dbReference>
<feature type="domain" description="Chromosomal replication initiator DnaA C-terminal" evidence="1">
    <location>
        <begin position="13"/>
        <end position="81"/>
    </location>
</feature>
<dbReference type="InterPro" id="IPR010921">
    <property type="entry name" value="Trp_repressor/repl_initiator"/>
</dbReference>
<sequence length="113" mass="13241">MNTTLSETQTKNSAELTLVHMLLFFGVRLEQLQAPDRHRELCDIRKLIYLTLRNRCNMPYKRIGKLMNRHHASVIFALKEANALVIYNKDFASRTNELNEYLNNQIGMHGHEN</sequence>
<dbReference type="SUPFAM" id="SSF48295">
    <property type="entry name" value="TrpR-like"/>
    <property type="match status" value="1"/>
</dbReference>
<dbReference type="Gene3D" id="1.10.1750.10">
    <property type="match status" value="1"/>
</dbReference>
<dbReference type="GO" id="GO:0043565">
    <property type="term" value="F:sequence-specific DNA binding"/>
    <property type="evidence" value="ECO:0007669"/>
    <property type="project" value="InterPro"/>
</dbReference>
<dbReference type="GO" id="GO:0006270">
    <property type="term" value="P:DNA replication initiation"/>
    <property type="evidence" value="ECO:0007669"/>
    <property type="project" value="InterPro"/>
</dbReference>
<organism evidence="2 3">
    <name type="scientific">Solitalea koreensis</name>
    <dbReference type="NCBI Taxonomy" id="543615"/>
    <lineage>
        <taxon>Bacteria</taxon>
        <taxon>Pseudomonadati</taxon>
        <taxon>Bacteroidota</taxon>
        <taxon>Sphingobacteriia</taxon>
        <taxon>Sphingobacteriales</taxon>
        <taxon>Sphingobacteriaceae</taxon>
        <taxon>Solitalea</taxon>
    </lineage>
</organism>
<reference evidence="2 3" key="1">
    <citation type="submission" date="2017-05" db="EMBL/GenBank/DDBJ databases">
        <authorList>
            <person name="Varghese N."/>
            <person name="Submissions S."/>
        </authorList>
    </citation>
    <scope>NUCLEOTIDE SEQUENCE [LARGE SCALE GENOMIC DNA]</scope>
    <source>
        <strain evidence="2 3">DSM 21342</strain>
    </source>
</reference>
<protein>
    <submittedName>
        <fullName evidence="2">DnaA protein helix-turn-helix</fullName>
    </submittedName>
</protein>
<evidence type="ECO:0000259" key="1">
    <source>
        <dbReference type="SMART" id="SM00760"/>
    </source>
</evidence>
<dbReference type="GO" id="GO:0006275">
    <property type="term" value="P:regulation of DNA replication"/>
    <property type="evidence" value="ECO:0007669"/>
    <property type="project" value="InterPro"/>
</dbReference>
<dbReference type="RefSeq" id="WP_185955176.1">
    <property type="nucleotide sequence ID" value="NZ_FXSZ01000002.1"/>
</dbReference>
<accession>A0A521BMM4</accession>